<protein>
    <submittedName>
        <fullName evidence="1">Uncharacterized protein</fullName>
    </submittedName>
</protein>
<reference evidence="1" key="1">
    <citation type="submission" date="2014-11" db="EMBL/GenBank/DDBJ databases">
        <authorList>
            <person name="Amaro Gonzalez C."/>
        </authorList>
    </citation>
    <scope>NUCLEOTIDE SEQUENCE</scope>
</reference>
<organism evidence="1">
    <name type="scientific">Anguilla anguilla</name>
    <name type="common">European freshwater eel</name>
    <name type="synonym">Muraena anguilla</name>
    <dbReference type="NCBI Taxonomy" id="7936"/>
    <lineage>
        <taxon>Eukaryota</taxon>
        <taxon>Metazoa</taxon>
        <taxon>Chordata</taxon>
        <taxon>Craniata</taxon>
        <taxon>Vertebrata</taxon>
        <taxon>Euteleostomi</taxon>
        <taxon>Actinopterygii</taxon>
        <taxon>Neopterygii</taxon>
        <taxon>Teleostei</taxon>
        <taxon>Anguilliformes</taxon>
        <taxon>Anguillidae</taxon>
        <taxon>Anguilla</taxon>
    </lineage>
</organism>
<dbReference type="EMBL" id="GBXM01041820">
    <property type="protein sequence ID" value="JAH66757.1"/>
    <property type="molecule type" value="Transcribed_RNA"/>
</dbReference>
<evidence type="ECO:0000313" key="1">
    <source>
        <dbReference type="EMBL" id="JAH66757.1"/>
    </source>
</evidence>
<sequence length="15" mass="1682">MVSSQLQRVIGTSYI</sequence>
<accession>A0A0E9ULU6</accession>
<proteinExistence type="predicted"/>
<name>A0A0E9ULU6_ANGAN</name>
<reference evidence="1" key="2">
    <citation type="journal article" date="2015" name="Fish Shellfish Immunol.">
        <title>Early steps in the European eel (Anguilla anguilla)-Vibrio vulnificus interaction in the gills: Role of the RtxA13 toxin.</title>
        <authorList>
            <person name="Callol A."/>
            <person name="Pajuelo D."/>
            <person name="Ebbesson L."/>
            <person name="Teles M."/>
            <person name="MacKenzie S."/>
            <person name="Amaro C."/>
        </authorList>
    </citation>
    <scope>NUCLEOTIDE SEQUENCE</scope>
</reference>